<accession>A0A244CRY3</accession>
<dbReference type="SUPFAM" id="SSF111369">
    <property type="entry name" value="HlyD-like secretion proteins"/>
    <property type="match status" value="1"/>
</dbReference>
<dbReference type="GO" id="GO:0030313">
    <property type="term" value="C:cell envelope"/>
    <property type="evidence" value="ECO:0007669"/>
    <property type="project" value="UniProtKB-SubCell"/>
</dbReference>
<dbReference type="Gene3D" id="2.40.50.100">
    <property type="match status" value="1"/>
</dbReference>
<evidence type="ECO:0000313" key="5">
    <source>
        <dbReference type="EMBL" id="OUL58380.1"/>
    </source>
</evidence>
<keyword evidence="4" id="KW-1133">Transmembrane helix</keyword>
<dbReference type="OrthoDB" id="5752864at2"/>
<reference evidence="5 6" key="1">
    <citation type="submission" date="2017-02" db="EMBL/GenBank/DDBJ databases">
        <title>Pseudoalteromonas ulvae TC14 Genome.</title>
        <authorList>
            <person name="Molmeret M."/>
        </authorList>
    </citation>
    <scope>NUCLEOTIDE SEQUENCE [LARGE SCALE GENOMIC DNA]</scope>
    <source>
        <strain evidence="5">TC14</strain>
    </source>
</reference>
<evidence type="ECO:0000256" key="2">
    <source>
        <dbReference type="ARBA" id="ARBA00023054"/>
    </source>
</evidence>
<proteinExistence type="predicted"/>
<dbReference type="InterPro" id="IPR050465">
    <property type="entry name" value="UPF0194_transport"/>
</dbReference>
<sequence length="418" mass="45581">MIKDTRSQDTVIVQSKSKTKRYGLAALLVISASGLAWAGLNAAPSELSIDSNRVQLAKVERGNLTRDVSATGRIVAANAPQVYSPEQGYVDLLVQPGDKVTKDQVIAKVASPELNNNLKQQESVLQRLRGELERQKLDARRKSLSLTKTLDLAQVELTAAERENRRAELSIKKSLISQIDLEAAVDNLSRAQLSFAHAKQEVALAKDTLAFEFRSAKSDVERQQLVVDELTRQVRNLAIKAPVAGIVGNHLVQQKSAVSASQALMTLVDLSAFEAELQVPESYANELGLGMSVELSVGAKNIIGTLSAISPEVSGREVTTRVRFSGQESQSLRQNQRVTARILLENRENVLMVKRGAFMQQGGFVAYKVEDDIASRIEIAIGATSIAAVEINKGVQEGDTLIVSSYEQFDNAEHILLR</sequence>
<keyword evidence="6" id="KW-1185">Reference proteome</keyword>
<feature type="coiled-coil region" evidence="3">
    <location>
        <begin position="111"/>
        <end position="170"/>
    </location>
</feature>
<evidence type="ECO:0000256" key="3">
    <source>
        <dbReference type="SAM" id="Coils"/>
    </source>
</evidence>
<dbReference type="PANTHER" id="PTHR32347">
    <property type="entry name" value="EFFLUX SYSTEM COMPONENT YKNX-RELATED"/>
    <property type="match status" value="1"/>
</dbReference>
<comment type="caution">
    <text evidence="5">The sequence shown here is derived from an EMBL/GenBank/DDBJ whole genome shotgun (WGS) entry which is preliminary data.</text>
</comment>
<evidence type="ECO:0000256" key="4">
    <source>
        <dbReference type="SAM" id="Phobius"/>
    </source>
</evidence>
<keyword evidence="2 3" id="KW-0175">Coiled coil</keyword>
<name>A0A244CRY3_PSEDV</name>
<dbReference type="EMBL" id="MWPV01000002">
    <property type="protein sequence ID" value="OUL58380.1"/>
    <property type="molecule type" value="Genomic_DNA"/>
</dbReference>
<comment type="subcellular location">
    <subcellularLocation>
        <location evidence="1">Cell envelope</location>
    </subcellularLocation>
</comment>
<dbReference type="Proteomes" id="UP000194841">
    <property type="component" value="Unassembled WGS sequence"/>
</dbReference>
<protein>
    <submittedName>
        <fullName evidence="5">Efflux transporter periplasmic adaptor subunit</fullName>
    </submittedName>
</protein>
<dbReference type="Gene3D" id="1.10.287.470">
    <property type="entry name" value="Helix hairpin bin"/>
    <property type="match status" value="1"/>
</dbReference>
<gene>
    <name evidence="5" type="ORF">B1199_08595</name>
</gene>
<organism evidence="5 6">
    <name type="scientific">Pseudoalteromonas ulvae</name>
    <dbReference type="NCBI Taxonomy" id="107327"/>
    <lineage>
        <taxon>Bacteria</taxon>
        <taxon>Pseudomonadati</taxon>
        <taxon>Pseudomonadota</taxon>
        <taxon>Gammaproteobacteria</taxon>
        <taxon>Alteromonadales</taxon>
        <taxon>Pseudoalteromonadaceae</taxon>
        <taxon>Pseudoalteromonas</taxon>
    </lineage>
</organism>
<evidence type="ECO:0000256" key="1">
    <source>
        <dbReference type="ARBA" id="ARBA00004196"/>
    </source>
</evidence>
<dbReference type="Gene3D" id="2.40.30.170">
    <property type="match status" value="1"/>
</dbReference>
<dbReference type="AlphaFoldDB" id="A0A244CRY3"/>
<feature type="transmembrane region" description="Helical" evidence="4">
    <location>
        <begin position="21"/>
        <end position="40"/>
    </location>
</feature>
<evidence type="ECO:0000313" key="6">
    <source>
        <dbReference type="Proteomes" id="UP000194841"/>
    </source>
</evidence>
<keyword evidence="4" id="KW-0812">Transmembrane</keyword>
<dbReference type="RefSeq" id="WP_086743685.1">
    <property type="nucleotide sequence ID" value="NZ_MWPV01000002.1"/>
</dbReference>
<keyword evidence="4" id="KW-0472">Membrane</keyword>
<dbReference type="PANTHER" id="PTHR32347:SF14">
    <property type="entry name" value="EFFLUX SYSTEM COMPONENT YKNX-RELATED"/>
    <property type="match status" value="1"/>
</dbReference>
<dbReference type="Gene3D" id="2.40.420.20">
    <property type="match status" value="1"/>
</dbReference>